<reference evidence="2 3" key="1">
    <citation type="submission" date="2020-08" db="EMBL/GenBank/DDBJ databases">
        <title>Sequencing the genomes of 1000 actinobacteria strains.</title>
        <authorList>
            <person name="Klenk H.-P."/>
        </authorList>
    </citation>
    <scope>NUCLEOTIDE SEQUENCE [LARGE SCALE GENOMIC DNA]</scope>
    <source>
        <strain evidence="2 3">DSM 45258</strain>
    </source>
</reference>
<dbReference type="EMBL" id="JACHWS010000001">
    <property type="protein sequence ID" value="MBB3036069.1"/>
    <property type="molecule type" value="Genomic_DNA"/>
</dbReference>
<evidence type="ECO:0000313" key="2">
    <source>
        <dbReference type="EMBL" id="MBB3036069.1"/>
    </source>
</evidence>
<dbReference type="AlphaFoldDB" id="A0A839RIG9"/>
<comment type="caution">
    <text evidence="2">The sequence shown here is derived from an EMBL/GenBank/DDBJ whole genome shotgun (WGS) entry which is preliminary data.</text>
</comment>
<proteinExistence type="predicted"/>
<dbReference type="RefSeq" id="WP_064439719.1">
    <property type="nucleotide sequence ID" value="NZ_BDDI01000005.1"/>
</dbReference>
<feature type="signal peptide" evidence="1">
    <location>
        <begin position="1"/>
        <end position="30"/>
    </location>
</feature>
<name>A0A839RIG9_9ACTN</name>
<dbReference type="Proteomes" id="UP000567922">
    <property type="component" value="Unassembled WGS sequence"/>
</dbReference>
<sequence length="251" mass="25473">MLRTRKVRNAVAALTISVAAVLAMPGSVTAQNPPPVPPDLNFLEILPAIIGSAVQGPKSGVEARDELLDTLGGLLSQPGVPKEMALGAERIVSFISAPEPGSPGGPAIPTDGPPISQFLYPTMGFDCLGAGQHSIATALAVSGPQALPLPGPKRREAAFVFTALGTGGATDHKPHDPLTVSWLNLDTNRAGSAQLDRSAGINPDGPATLTAIERTGSGRVIATVHGSMTHAGPNGHTTCGFAPTVGLLTVE</sequence>
<organism evidence="2 3">
    <name type="scientific">Hoyosella altamirensis</name>
    <dbReference type="NCBI Taxonomy" id="616997"/>
    <lineage>
        <taxon>Bacteria</taxon>
        <taxon>Bacillati</taxon>
        <taxon>Actinomycetota</taxon>
        <taxon>Actinomycetes</taxon>
        <taxon>Mycobacteriales</taxon>
        <taxon>Hoyosellaceae</taxon>
        <taxon>Hoyosella</taxon>
    </lineage>
</organism>
<evidence type="ECO:0000256" key="1">
    <source>
        <dbReference type="SAM" id="SignalP"/>
    </source>
</evidence>
<keyword evidence="3" id="KW-1185">Reference proteome</keyword>
<keyword evidence="1" id="KW-0732">Signal</keyword>
<gene>
    <name evidence="2" type="ORF">FHU29_000503</name>
</gene>
<accession>A0A839RIG9</accession>
<evidence type="ECO:0008006" key="4">
    <source>
        <dbReference type="Google" id="ProtNLM"/>
    </source>
</evidence>
<evidence type="ECO:0000313" key="3">
    <source>
        <dbReference type="Proteomes" id="UP000567922"/>
    </source>
</evidence>
<feature type="chain" id="PRO_5033011316" description="Secreted protein" evidence="1">
    <location>
        <begin position="31"/>
        <end position="251"/>
    </location>
</feature>
<dbReference type="OrthoDB" id="4424756at2"/>
<protein>
    <recommendedName>
        <fullName evidence="4">Secreted protein</fullName>
    </recommendedName>
</protein>